<evidence type="ECO:0000259" key="1">
    <source>
        <dbReference type="PROSITE" id="PS50404"/>
    </source>
</evidence>
<name>A0A2R8BTA0_9RHOB</name>
<dbReference type="PROSITE" id="PS50404">
    <property type="entry name" value="GST_NTER"/>
    <property type="match status" value="1"/>
</dbReference>
<dbReference type="PANTHER" id="PTHR42673:SF4">
    <property type="entry name" value="MALEYLACETOACETATE ISOMERASE"/>
    <property type="match status" value="1"/>
</dbReference>
<proteinExistence type="predicted"/>
<organism evidence="3 4">
    <name type="scientific">Palleronia abyssalis</name>
    <dbReference type="NCBI Taxonomy" id="1501240"/>
    <lineage>
        <taxon>Bacteria</taxon>
        <taxon>Pseudomonadati</taxon>
        <taxon>Pseudomonadota</taxon>
        <taxon>Alphaproteobacteria</taxon>
        <taxon>Rhodobacterales</taxon>
        <taxon>Roseobacteraceae</taxon>
        <taxon>Palleronia</taxon>
    </lineage>
</organism>
<dbReference type="GO" id="GO:0004364">
    <property type="term" value="F:glutathione transferase activity"/>
    <property type="evidence" value="ECO:0007669"/>
    <property type="project" value="UniProtKB-EC"/>
</dbReference>
<dbReference type="InterPro" id="IPR036282">
    <property type="entry name" value="Glutathione-S-Trfase_C_sf"/>
</dbReference>
<protein>
    <submittedName>
        <fullName evidence="3">Glutathione S-transferase</fullName>
        <ecNumber evidence="3">2.5.1.18</ecNumber>
    </submittedName>
</protein>
<accession>A0A2R8BTA0</accession>
<feature type="domain" description="GST C-terminal" evidence="2">
    <location>
        <begin position="88"/>
        <end position="210"/>
    </location>
</feature>
<dbReference type="Proteomes" id="UP000244912">
    <property type="component" value="Unassembled WGS sequence"/>
</dbReference>
<dbReference type="InterPro" id="IPR040079">
    <property type="entry name" value="Glutathione_S-Trfase"/>
</dbReference>
<dbReference type="GO" id="GO:0016034">
    <property type="term" value="F:maleylacetoacetate isomerase activity"/>
    <property type="evidence" value="ECO:0007669"/>
    <property type="project" value="TreeGrafter"/>
</dbReference>
<keyword evidence="4" id="KW-1185">Reference proteome</keyword>
<dbReference type="GO" id="GO:0006559">
    <property type="term" value="P:L-phenylalanine catabolic process"/>
    <property type="evidence" value="ECO:0007669"/>
    <property type="project" value="TreeGrafter"/>
</dbReference>
<dbReference type="OrthoDB" id="509852at2"/>
<dbReference type="CDD" id="cd00299">
    <property type="entry name" value="GST_C_family"/>
    <property type="match status" value="1"/>
</dbReference>
<feature type="domain" description="GST N-terminal" evidence="1">
    <location>
        <begin position="2"/>
        <end position="83"/>
    </location>
</feature>
<dbReference type="InterPro" id="IPR036249">
    <property type="entry name" value="Thioredoxin-like_sf"/>
</dbReference>
<dbReference type="InterPro" id="IPR004045">
    <property type="entry name" value="Glutathione_S-Trfase_N"/>
</dbReference>
<dbReference type="EC" id="2.5.1.18" evidence="3"/>
<dbReference type="InterPro" id="IPR010987">
    <property type="entry name" value="Glutathione-S-Trfase_C-like"/>
</dbReference>
<evidence type="ECO:0000313" key="3">
    <source>
        <dbReference type="EMBL" id="SPJ23306.1"/>
    </source>
</evidence>
<keyword evidence="3" id="KW-0808">Transferase</keyword>
<dbReference type="SUPFAM" id="SSF47616">
    <property type="entry name" value="GST C-terminal domain-like"/>
    <property type="match status" value="1"/>
</dbReference>
<dbReference type="Gene3D" id="1.20.1050.10">
    <property type="match status" value="1"/>
</dbReference>
<dbReference type="SFLD" id="SFLDG00358">
    <property type="entry name" value="Main_(cytGST)"/>
    <property type="match status" value="1"/>
</dbReference>
<dbReference type="Pfam" id="PF13417">
    <property type="entry name" value="GST_N_3"/>
    <property type="match status" value="1"/>
</dbReference>
<evidence type="ECO:0000259" key="2">
    <source>
        <dbReference type="PROSITE" id="PS50405"/>
    </source>
</evidence>
<dbReference type="PANTHER" id="PTHR42673">
    <property type="entry name" value="MALEYLACETOACETATE ISOMERASE"/>
    <property type="match status" value="1"/>
</dbReference>
<evidence type="ECO:0000313" key="4">
    <source>
        <dbReference type="Proteomes" id="UP000244912"/>
    </source>
</evidence>
<dbReference type="AlphaFoldDB" id="A0A2R8BTA0"/>
<dbReference type="SUPFAM" id="SSF52833">
    <property type="entry name" value="Thioredoxin-like"/>
    <property type="match status" value="1"/>
</dbReference>
<reference evidence="3 4" key="1">
    <citation type="submission" date="2018-03" db="EMBL/GenBank/DDBJ databases">
        <authorList>
            <person name="Keele B.F."/>
        </authorList>
    </citation>
    <scope>NUCLEOTIDE SEQUENCE [LARGE SCALE GENOMIC DNA]</scope>
    <source>
        <strain evidence="3 4">CECT 8504</strain>
    </source>
</reference>
<sequence>MADTVLHGFSGSTYVRTARIILHRKGVEYEQNPVNVLEGEPKGEEHLKRHPFGKVPVLDIDGHRIRETDAIVTYLEASREGPSAIPEGAWDKTRCQEVISLIHGYGYDALVGTAFYHIMPSFIGDPSEAQHQQTLDAAMTFMRLVGEIKGSDPWLAGPYCSLADYYLGPIVFYIMTTPHGDALLEAGGLQDWWARLSEDEALKATEPDMG</sequence>
<dbReference type="EMBL" id="ONZF01000002">
    <property type="protein sequence ID" value="SPJ23306.1"/>
    <property type="molecule type" value="Genomic_DNA"/>
</dbReference>
<dbReference type="RefSeq" id="WP_108893154.1">
    <property type="nucleotide sequence ID" value="NZ_ONZF01000002.1"/>
</dbReference>
<dbReference type="Gene3D" id="3.40.30.10">
    <property type="entry name" value="Glutaredoxin"/>
    <property type="match status" value="1"/>
</dbReference>
<dbReference type="GO" id="GO:0006749">
    <property type="term" value="P:glutathione metabolic process"/>
    <property type="evidence" value="ECO:0007669"/>
    <property type="project" value="TreeGrafter"/>
</dbReference>
<gene>
    <name evidence="3" type="ORF">PAA8504_01116</name>
</gene>
<dbReference type="SFLD" id="SFLDS00019">
    <property type="entry name" value="Glutathione_Transferase_(cytos"/>
    <property type="match status" value="1"/>
</dbReference>
<dbReference type="PROSITE" id="PS50405">
    <property type="entry name" value="GST_CTER"/>
    <property type="match status" value="1"/>
</dbReference>